<feature type="transmembrane region" description="Helical" evidence="1">
    <location>
        <begin position="79"/>
        <end position="102"/>
    </location>
</feature>
<protein>
    <submittedName>
        <fullName evidence="2">Uncharacterized protein</fullName>
    </submittedName>
</protein>
<evidence type="ECO:0000256" key="1">
    <source>
        <dbReference type="SAM" id="Phobius"/>
    </source>
</evidence>
<evidence type="ECO:0000313" key="2">
    <source>
        <dbReference type="EMBL" id="AZN42862.1"/>
    </source>
</evidence>
<reference evidence="3" key="1">
    <citation type="submission" date="2018-12" db="EMBL/GenBank/DDBJ databases">
        <title>Genome sequence of Peanibacillus sp.</title>
        <authorList>
            <person name="Subramani G."/>
            <person name="Srinivasan S."/>
            <person name="Kim M.K."/>
        </authorList>
    </citation>
    <scope>NUCLEOTIDE SEQUENCE [LARGE SCALE GENOMIC DNA]</scope>
    <source>
        <strain evidence="3">18JY67-1</strain>
    </source>
</reference>
<keyword evidence="1" id="KW-0812">Transmembrane</keyword>
<gene>
    <name evidence="2" type="ORF">EJC50_26585</name>
</gene>
<keyword evidence="1" id="KW-1133">Transmembrane helix</keyword>
<keyword evidence="1" id="KW-0472">Membrane</keyword>
<dbReference type="AlphaFoldDB" id="A0A3S9AAV4"/>
<feature type="transmembrane region" description="Helical" evidence="1">
    <location>
        <begin position="196"/>
        <end position="214"/>
    </location>
</feature>
<feature type="transmembrane region" description="Helical" evidence="1">
    <location>
        <begin position="44"/>
        <end position="67"/>
    </location>
</feature>
<feature type="transmembrane region" description="Helical" evidence="1">
    <location>
        <begin position="6"/>
        <end position="32"/>
    </location>
</feature>
<evidence type="ECO:0000313" key="3">
    <source>
        <dbReference type="Proteomes" id="UP000272528"/>
    </source>
</evidence>
<feature type="transmembrane region" description="Helical" evidence="1">
    <location>
        <begin position="123"/>
        <end position="146"/>
    </location>
</feature>
<feature type="transmembrane region" description="Helical" evidence="1">
    <location>
        <begin position="158"/>
        <end position="175"/>
    </location>
</feature>
<proteinExistence type="predicted"/>
<dbReference type="OrthoDB" id="2586997at2"/>
<dbReference type="Proteomes" id="UP000272528">
    <property type="component" value="Chromosome"/>
</dbReference>
<dbReference type="RefSeq" id="WP_126018926.1">
    <property type="nucleotide sequence ID" value="NZ_CP034437.1"/>
</dbReference>
<sequence length="246" mass="27386">MSEKVYVTNAVLVIVLLLLALFAGLASGSLAFRKTMGSLKRTALVTLILLATMTLLAIGKMILLIATYSYREWFVLDNFLLFVTLIALPSAAMAFFSVPRLLELSHLQPKHREETANRTKRRAASEVALVVPIQALVVEALIYAAINVFPLGMEYRKLTLLVGMLILASPALLIWRQSIRRRTIHRDDGTALIHTVKRLIIYTMACIVLAFGIIHTMNNVKTLSTTAERNSTIRITMTSTTPSFKE</sequence>
<name>A0A3S9AAV4_9BACL</name>
<accession>A0A3S9AAV4</accession>
<dbReference type="EMBL" id="CP034437">
    <property type="protein sequence ID" value="AZN42862.1"/>
    <property type="molecule type" value="Genomic_DNA"/>
</dbReference>
<organism evidence="2 3">
    <name type="scientific">Paenibacillus albus</name>
    <dbReference type="NCBI Taxonomy" id="2495582"/>
    <lineage>
        <taxon>Bacteria</taxon>
        <taxon>Bacillati</taxon>
        <taxon>Bacillota</taxon>
        <taxon>Bacilli</taxon>
        <taxon>Bacillales</taxon>
        <taxon>Paenibacillaceae</taxon>
        <taxon>Paenibacillus</taxon>
    </lineage>
</organism>
<keyword evidence="3" id="KW-1185">Reference proteome</keyword>
<dbReference type="KEGG" id="palb:EJC50_26585"/>